<dbReference type="SUPFAM" id="SSF54768">
    <property type="entry name" value="dsRNA-binding domain-like"/>
    <property type="match status" value="1"/>
</dbReference>
<dbReference type="GO" id="GO:0000730">
    <property type="term" value="P:DNA recombinase assembly"/>
    <property type="evidence" value="ECO:0007669"/>
    <property type="project" value="InterPro"/>
</dbReference>
<gene>
    <name evidence="8" type="ORF">CHS0354_004739</name>
</gene>
<keyword evidence="9" id="KW-1185">Reference proteome</keyword>
<dbReference type="Gene3D" id="3.30.390.80">
    <property type="entry name" value="DNA repair protein Rad52/59/22"/>
    <property type="match status" value="1"/>
</dbReference>
<sequence>MMEPRVYCFGQNEFTAEEHEAVQAALRQRLGPEFISQRAGAGGQKLAYIEGWRLINLANETFGFNGWSHTVTHQTIDFVDQYNGKFYVGVSAFVKVQLKDGVYHEDIGYGVSEGMKSKALSIEKARKEAVTDGLKRALKSFGNSLGNCLGDRDYLKCINRAPKPLPESYNLEDMKHTDQDPQINKARKSKKTISASSARPPSVCGSLSVTTALTKQMDCNSALLSDRGDPERTLQQESSKVASDEHSDVRNFDQDGSSVPGGVKHCSDSPQRDFPIMVQSPNSSSTTNSLPGKNLMMNHMTSSSGSGQLIEESSMADEAARLERIRKQRLKQEEFLKKLKEKEVLQEKDTNLADDLSQWSQALEVENIDLDSVASMSNNNNNNNTATSASNSKGLNRSRTFYSSINSPRKSAQGPIRSQDHSGSRNNTPRKQAQGHIRSQDHSGSSRNNLFHVTKSAHRQYRGNIPLAGNSGHPQNAPELNSFEITGNEVAGKRRRTEI</sequence>
<evidence type="ECO:0000256" key="4">
    <source>
        <dbReference type="ARBA" id="ARBA00023204"/>
    </source>
</evidence>
<evidence type="ECO:0000313" key="9">
    <source>
        <dbReference type="Proteomes" id="UP001195483"/>
    </source>
</evidence>
<feature type="region of interest" description="Disordered" evidence="7">
    <location>
        <begin position="374"/>
        <end position="448"/>
    </location>
</feature>
<keyword evidence="3" id="KW-0233">DNA recombination</keyword>
<feature type="region of interest" description="Disordered" evidence="7">
    <location>
        <begin position="222"/>
        <end position="268"/>
    </location>
</feature>
<evidence type="ECO:0000256" key="3">
    <source>
        <dbReference type="ARBA" id="ARBA00023172"/>
    </source>
</evidence>
<organism evidence="8 9">
    <name type="scientific">Potamilus streckersoni</name>
    <dbReference type="NCBI Taxonomy" id="2493646"/>
    <lineage>
        <taxon>Eukaryota</taxon>
        <taxon>Metazoa</taxon>
        <taxon>Spiralia</taxon>
        <taxon>Lophotrochozoa</taxon>
        <taxon>Mollusca</taxon>
        <taxon>Bivalvia</taxon>
        <taxon>Autobranchia</taxon>
        <taxon>Heteroconchia</taxon>
        <taxon>Palaeoheterodonta</taxon>
        <taxon>Unionida</taxon>
        <taxon>Unionoidea</taxon>
        <taxon>Unionidae</taxon>
        <taxon>Ambleminae</taxon>
        <taxon>Lampsilini</taxon>
        <taxon>Potamilus</taxon>
    </lineage>
</organism>
<dbReference type="PANTHER" id="PTHR12132">
    <property type="entry name" value="DNA REPAIR AND RECOMBINATION PROTEIN RAD52, RAD59"/>
    <property type="match status" value="1"/>
</dbReference>
<name>A0AAE0WC97_9BIVA</name>
<dbReference type="FunFam" id="3.30.390.80:FF:000001">
    <property type="entry name" value="DNA repair protein RAD52 homolog"/>
    <property type="match status" value="1"/>
</dbReference>
<dbReference type="Pfam" id="PF04098">
    <property type="entry name" value="Rad52_Rad22"/>
    <property type="match status" value="1"/>
</dbReference>
<evidence type="ECO:0000256" key="5">
    <source>
        <dbReference type="ARBA" id="ARBA00053354"/>
    </source>
</evidence>
<evidence type="ECO:0000256" key="7">
    <source>
        <dbReference type="SAM" id="MobiDB-lite"/>
    </source>
</evidence>
<comment type="similarity">
    <text evidence="1">Belongs to the RAD52 family.</text>
</comment>
<evidence type="ECO:0000313" key="8">
    <source>
        <dbReference type="EMBL" id="KAK3608085.1"/>
    </source>
</evidence>
<evidence type="ECO:0000256" key="1">
    <source>
        <dbReference type="ARBA" id="ARBA00006638"/>
    </source>
</evidence>
<feature type="compositionally biased region" description="Polar residues" evidence="7">
    <location>
        <begin position="393"/>
        <end position="410"/>
    </location>
</feature>
<evidence type="ECO:0000256" key="6">
    <source>
        <dbReference type="ARBA" id="ARBA00073403"/>
    </source>
</evidence>
<feature type="compositionally biased region" description="Basic and acidic residues" evidence="7">
    <location>
        <begin position="242"/>
        <end position="253"/>
    </location>
</feature>
<dbReference type="EMBL" id="JAEAOA010000353">
    <property type="protein sequence ID" value="KAK3608085.1"/>
    <property type="molecule type" value="Genomic_DNA"/>
</dbReference>
<reference evidence="8" key="3">
    <citation type="submission" date="2023-05" db="EMBL/GenBank/DDBJ databases">
        <authorList>
            <person name="Smith C.H."/>
        </authorList>
    </citation>
    <scope>NUCLEOTIDE SEQUENCE</scope>
    <source>
        <strain evidence="8">CHS0354</strain>
        <tissue evidence="8">Mantle</tissue>
    </source>
</reference>
<feature type="compositionally biased region" description="Polar residues" evidence="7">
    <location>
        <begin position="192"/>
        <end position="205"/>
    </location>
</feature>
<dbReference type="InterPro" id="IPR042525">
    <property type="entry name" value="Rad52_Rad59_Rad22_sf"/>
</dbReference>
<accession>A0AAE0WC97</accession>
<proteinExistence type="inferred from homology"/>
<feature type="region of interest" description="Disordered" evidence="7">
    <location>
        <begin position="167"/>
        <end position="205"/>
    </location>
</feature>
<keyword evidence="4" id="KW-0234">DNA repair</keyword>
<protein>
    <recommendedName>
        <fullName evidence="6">DNA repair protein RAD52 homolog</fullName>
    </recommendedName>
</protein>
<keyword evidence="2" id="KW-0227">DNA damage</keyword>
<dbReference type="GO" id="GO:0006312">
    <property type="term" value="P:mitotic recombination"/>
    <property type="evidence" value="ECO:0007669"/>
    <property type="project" value="TreeGrafter"/>
</dbReference>
<reference evidence="8" key="1">
    <citation type="journal article" date="2021" name="Genome Biol. Evol.">
        <title>A High-Quality Reference Genome for a Parasitic Bivalve with Doubly Uniparental Inheritance (Bivalvia: Unionida).</title>
        <authorList>
            <person name="Smith C.H."/>
        </authorList>
    </citation>
    <scope>NUCLEOTIDE SEQUENCE</scope>
    <source>
        <strain evidence="8">CHS0354</strain>
    </source>
</reference>
<comment type="function">
    <text evidence="5">Involved in double-stranded break repair. Plays a central role in genetic recombination and DNA repair by promoting the annealing of complementary single-stranded DNA and by stimulation of the RAD51 recombinase.</text>
</comment>
<reference evidence="8" key="2">
    <citation type="journal article" date="2021" name="Genome Biol. Evol.">
        <title>Developing a high-quality reference genome for a parasitic bivalve with doubly uniparental inheritance (Bivalvia: Unionida).</title>
        <authorList>
            <person name="Smith C.H."/>
        </authorList>
    </citation>
    <scope>NUCLEOTIDE SEQUENCE</scope>
    <source>
        <strain evidence="8">CHS0354</strain>
        <tissue evidence="8">Mantle</tissue>
    </source>
</reference>
<dbReference type="InterPro" id="IPR007232">
    <property type="entry name" value="Rad52_Rad59_Rad22"/>
</dbReference>
<feature type="compositionally biased region" description="Low complexity" evidence="7">
    <location>
        <begin position="377"/>
        <end position="392"/>
    </location>
</feature>
<dbReference type="Proteomes" id="UP001195483">
    <property type="component" value="Unassembled WGS sequence"/>
</dbReference>
<comment type="caution">
    <text evidence="8">The sequence shown here is derived from an EMBL/GenBank/DDBJ whole genome shotgun (WGS) entry which is preliminary data.</text>
</comment>
<dbReference type="AlphaFoldDB" id="A0AAE0WC97"/>
<dbReference type="NCBIfam" id="TIGR00607">
    <property type="entry name" value="rad52"/>
    <property type="match status" value="1"/>
</dbReference>
<evidence type="ECO:0000256" key="2">
    <source>
        <dbReference type="ARBA" id="ARBA00022763"/>
    </source>
</evidence>
<dbReference type="InterPro" id="IPR041247">
    <property type="entry name" value="Rad52_fam"/>
</dbReference>
<dbReference type="InterPro" id="IPR004585">
    <property type="entry name" value="DNA_recomb/repair_Rad52"/>
</dbReference>
<dbReference type="PANTHER" id="PTHR12132:SF1">
    <property type="entry name" value="DNA REPAIR PROTEIN RAD52 HOMOLOG"/>
    <property type="match status" value="1"/>
</dbReference>
<dbReference type="GO" id="GO:0010792">
    <property type="term" value="P:DNA double-strand break processing involved in repair via single-strand annealing"/>
    <property type="evidence" value="ECO:0007669"/>
    <property type="project" value="UniProtKB-ARBA"/>
</dbReference>
<dbReference type="GO" id="GO:0005634">
    <property type="term" value="C:nucleus"/>
    <property type="evidence" value="ECO:0007669"/>
    <property type="project" value="InterPro"/>
</dbReference>